<dbReference type="Proteomes" id="UP001324634">
    <property type="component" value="Chromosome"/>
</dbReference>
<evidence type="ECO:0008006" key="3">
    <source>
        <dbReference type="Google" id="ProtNLM"/>
    </source>
</evidence>
<gene>
    <name evidence="1" type="ORF">SOO65_13275</name>
</gene>
<sequence length="242" mass="27324">MLKRKWPIIVLLVTGFILAGYFLNGEATPDEVAGMENKEKEAHLHQKKKSGEVSRTVATASSLNPENYLMNLRLHSEVDELYKKTSVLFEESPNKDDLATWISIGLVFDGSEEYGILLNRSLEKINKNPSENFALIEQVIKKLPPEESFLRGQLINLVNNMDLESEDKKSFFGSEMVRNVVLDSEGNFSPDSLNITTAMIMLKNSGTSKAEAEEFISESLQVNNDPEIREKLLVRFNAYFAD</sequence>
<dbReference type="AlphaFoldDB" id="A0AAX4HKD5"/>
<dbReference type="KEGG" id="psti:SOO65_13275"/>
<organism evidence="1 2">
    <name type="scientific">Peredibacter starrii</name>
    <dbReference type="NCBI Taxonomy" id="28202"/>
    <lineage>
        <taxon>Bacteria</taxon>
        <taxon>Pseudomonadati</taxon>
        <taxon>Bdellovibrionota</taxon>
        <taxon>Bacteriovoracia</taxon>
        <taxon>Bacteriovoracales</taxon>
        <taxon>Bacteriovoracaceae</taxon>
        <taxon>Peredibacter</taxon>
    </lineage>
</organism>
<keyword evidence="2" id="KW-1185">Reference proteome</keyword>
<accession>A0AAX4HKD5</accession>
<dbReference type="EMBL" id="CP139487">
    <property type="protein sequence ID" value="WPU63660.1"/>
    <property type="molecule type" value="Genomic_DNA"/>
</dbReference>
<evidence type="ECO:0000313" key="2">
    <source>
        <dbReference type="Proteomes" id="UP001324634"/>
    </source>
</evidence>
<proteinExistence type="predicted"/>
<protein>
    <recommendedName>
        <fullName evidence="3">Tetratricopeptide repeat protein</fullName>
    </recommendedName>
</protein>
<name>A0AAX4HKD5_9BACT</name>
<dbReference type="RefSeq" id="WP_321390768.1">
    <property type="nucleotide sequence ID" value="NZ_CP139487.1"/>
</dbReference>
<evidence type="ECO:0000313" key="1">
    <source>
        <dbReference type="EMBL" id="WPU63660.1"/>
    </source>
</evidence>
<reference evidence="1 2" key="1">
    <citation type="submission" date="2023-11" db="EMBL/GenBank/DDBJ databases">
        <title>Peredibacter starrii A3.12.</title>
        <authorList>
            <person name="Mitchell R.J."/>
        </authorList>
    </citation>
    <scope>NUCLEOTIDE SEQUENCE [LARGE SCALE GENOMIC DNA]</scope>
    <source>
        <strain evidence="1 2">A3.12</strain>
    </source>
</reference>